<evidence type="ECO:0000313" key="2">
    <source>
        <dbReference type="Proteomes" id="UP000182227"/>
    </source>
</evidence>
<dbReference type="AlphaFoldDB" id="A0A0U1D5L7"/>
<reference evidence="1 2" key="1">
    <citation type="submission" date="2015-03" db="EMBL/GenBank/DDBJ databases">
        <authorList>
            <person name="Murphy D."/>
        </authorList>
    </citation>
    <scope>NUCLEOTIDE SEQUENCE [LARGE SCALE GENOMIC DNA]</scope>
    <source>
        <strain evidence="1 2">D16</strain>
    </source>
</reference>
<gene>
    <name evidence="1" type="ORF">BN970_01659</name>
</gene>
<dbReference type="EMBL" id="CTEF01000001">
    <property type="protein sequence ID" value="CQD08585.1"/>
    <property type="molecule type" value="Genomic_DNA"/>
</dbReference>
<sequence>MSAELPVNTIFPAPTIALSSSIGSMICSSLFSAGEGALFSAVPDTVFVQPVSPTSAAATARTPNIRVLRTPSLWRTVSTGPD</sequence>
<protein>
    <submittedName>
        <fullName evidence="1">Uncharacterized protein</fullName>
    </submittedName>
</protein>
<organism evidence="1 2">
    <name type="scientific">Mycolicibacterium conceptionense</name>
    <dbReference type="NCBI Taxonomy" id="451644"/>
    <lineage>
        <taxon>Bacteria</taxon>
        <taxon>Bacillati</taxon>
        <taxon>Actinomycetota</taxon>
        <taxon>Actinomycetes</taxon>
        <taxon>Mycobacteriales</taxon>
        <taxon>Mycobacteriaceae</taxon>
        <taxon>Mycolicibacterium</taxon>
    </lineage>
</organism>
<accession>A0A0U1D5L7</accession>
<proteinExistence type="predicted"/>
<dbReference type="Proteomes" id="UP000182227">
    <property type="component" value="Unassembled WGS sequence"/>
</dbReference>
<name>A0A0U1D5L7_9MYCO</name>
<evidence type="ECO:0000313" key="1">
    <source>
        <dbReference type="EMBL" id="CQD08585.1"/>
    </source>
</evidence>